<dbReference type="InterPro" id="IPR025861">
    <property type="entry name" value="CobT_VWA_dom"/>
</dbReference>
<name>A0A0R3N3H0_9BRAD</name>
<sequence>MDKDSSGQECLVAVDRRLCAGKYIAMKSLSADQTMRPTTEPSYRPYTTKFDREVHAKDIDSVLGHLHFINRAKLDQAWDALQSGLLPWKTQLHIKAAEAAARIRSALSEDERADTAVSLLIDQSGSMRGQKMLFAAATADVAQEFLLALDLTCEVLGFTTSRWRGGRSRSRWRWRFRPSSPGRLNDILHIVYKSADDRRASTGGWEFRQMLRPDLPKENIDGEALQWAAKRLLALPQRRKILVILSDGAPVDDSTLMENSSTYLMDHLRSTVQAIVQAGEIELAAVTIDYRPDVAYPVSSFVDAPDDLGPALIAILEQLLAGAASDGK</sequence>
<organism evidence="2 3">
    <name type="scientific">Bradyrhizobium lablabi</name>
    <dbReference type="NCBI Taxonomy" id="722472"/>
    <lineage>
        <taxon>Bacteria</taxon>
        <taxon>Pseudomonadati</taxon>
        <taxon>Pseudomonadota</taxon>
        <taxon>Alphaproteobacteria</taxon>
        <taxon>Hyphomicrobiales</taxon>
        <taxon>Nitrobacteraceae</taxon>
        <taxon>Bradyrhizobium</taxon>
    </lineage>
</organism>
<evidence type="ECO:0000259" key="1">
    <source>
        <dbReference type="Pfam" id="PF11775"/>
    </source>
</evidence>
<dbReference type="SUPFAM" id="SSF53300">
    <property type="entry name" value="vWA-like"/>
    <property type="match status" value="1"/>
</dbReference>
<dbReference type="Gene3D" id="3.40.50.410">
    <property type="entry name" value="von Willebrand factor, type A domain"/>
    <property type="match status" value="1"/>
</dbReference>
<dbReference type="PANTHER" id="PTHR41248">
    <property type="entry name" value="NORD PROTEIN"/>
    <property type="match status" value="1"/>
</dbReference>
<dbReference type="Pfam" id="PF11775">
    <property type="entry name" value="CobT_C"/>
    <property type="match status" value="1"/>
</dbReference>
<accession>A0A0R3N3H0</accession>
<dbReference type="PANTHER" id="PTHR41248:SF1">
    <property type="entry name" value="NORD PROTEIN"/>
    <property type="match status" value="1"/>
</dbReference>
<feature type="domain" description="Cobalamin biosynthesis protein CobT VWA" evidence="1">
    <location>
        <begin position="111"/>
        <end position="321"/>
    </location>
</feature>
<dbReference type="InterPro" id="IPR051928">
    <property type="entry name" value="NorD/CobT"/>
</dbReference>
<reference evidence="2 3" key="1">
    <citation type="submission" date="2014-03" db="EMBL/GenBank/DDBJ databases">
        <title>Bradyrhizobium valentinum sp. nov., isolated from effective nodules of Lupinus mariae-josephae, a lupine endemic of basic-lime soils in Eastern Spain.</title>
        <authorList>
            <person name="Duran D."/>
            <person name="Rey L."/>
            <person name="Navarro A."/>
            <person name="Busquets A."/>
            <person name="Imperial J."/>
            <person name="Ruiz-Argueso T."/>
        </authorList>
    </citation>
    <scope>NUCLEOTIDE SEQUENCE [LARGE SCALE GENOMIC DNA]</scope>
    <source>
        <strain evidence="2 3">CCBAU 23086</strain>
    </source>
</reference>
<dbReference type="EMBL" id="LLYB01000040">
    <property type="protein sequence ID" value="KRR26964.1"/>
    <property type="molecule type" value="Genomic_DNA"/>
</dbReference>
<gene>
    <name evidence="2" type="ORF">CQ14_33710</name>
</gene>
<dbReference type="InterPro" id="IPR036465">
    <property type="entry name" value="vWFA_dom_sf"/>
</dbReference>
<dbReference type="RefSeq" id="WP_057856654.1">
    <property type="nucleotide sequence ID" value="NZ_LLYB01000040.1"/>
</dbReference>
<proteinExistence type="predicted"/>
<protein>
    <recommendedName>
        <fullName evidence="1">Cobalamin biosynthesis protein CobT VWA domain-containing protein</fullName>
    </recommendedName>
</protein>
<comment type="caution">
    <text evidence="2">The sequence shown here is derived from an EMBL/GenBank/DDBJ whole genome shotgun (WGS) entry which is preliminary data.</text>
</comment>
<evidence type="ECO:0000313" key="2">
    <source>
        <dbReference type="EMBL" id="KRR26964.1"/>
    </source>
</evidence>
<evidence type="ECO:0000313" key="3">
    <source>
        <dbReference type="Proteomes" id="UP000051660"/>
    </source>
</evidence>
<dbReference type="Proteomes" id="UP000051660">
    <property type="component" value="Unassembled WGS sequence"/>
</dbReference>
<dbReference type="AlphaFoldDB" id="A0A0R3N3H0"/>